<evidence type="ECO:0000313" key="1">
    <source>
        <dbReference type="EMBL" id="ALI37254.1"/>
    </source>
</evidence>
<reference evidence="2" key="1">
    <citation type="submission" date="2015-10" db="EMBL/GenBank/DDBJ databases">
        <title>Niche specialization of a soil ammonia-oxidizing archaeon, Candidatus Nitrosocosmicus oleophilus.</title>
        <authorList>
            <person name="Jung M.-Y."/>
            <person name="Rhee S.-K."/>
        </authorList>
    </citation>
    <scope>NUCLEOTIDE SEQUENCE [LARGE SCALE GENOMIC DNA]</scope>
    <source>
        <strain evidence="2">MY3</strain>
    </source>
</reference>
<gene>
    <name evidence="1" type="ORF">NMY3_03067</name>
</gene>
<dbReference type="GeneID" id="60422935"/>
<dbReference type="AlphaFoldDB" id="A0A654M096"/>
<protein>
    <submittedName>
        <fullName evidence="1">Uncharacterized protein</fullName>
    </submittedName>
</protein>
<dbReference type="RefSeq" id="WP_196816357.1">
    <property type="nucleotide sequence ID" value="NZ_CP012850.1"/>
</dbReference>
<dbReference type="EMBL" id="CP012850">
    <property type="protein sequence ID" value="ALI37254.1"/>
    <property type="molecule type" value="Genomic_DNA"/>
</dbReference>
<dbReference type="OrthoDB" id="10308at2157"/>
<dbReference type="Proteomes" id="UP000058925">
    <property type="component" value="Chromosome"/>
</dbReference>
<name>A0A654M096_9ARCH</name>
<accession>A0A654M096</accession>
<proteinExistence type="predicted"/>
<organism evidence="1 2">
    <name type="scientific">Candidatus Nitrosocosmicus oleophilus</name>
    <dbReference type="NCBI Taxonomy" id="1353260"/>
    <lineage>
        <taxon>Archaea</taxon>
        <taxon>Nitrososphaerota</taxon>
        <taxon>Nitrososphaeria</taxon>
        <taxon>Nitrososphaerales</taxon>
        <taxon>Nitrososphaeraceae</taxon>
        <taxon>Candidatus Nitrosocosmicus</taxon>
    </lineage>
</organism>
<keyword evidence="2" id="KW-1185">Reference proteome</keyword>
<sequence length="59" mass="6714">MGIIIVVSSTVDFDPLPDNSHKFKHRIIVKRDSKDFTKVLTAFPVINDKTKELVAFVEL</sequence>
<evidence type="ECO:0000313" key="2">
    <source>
        <dbReference type="Proteomes" id="UP000058925"/>
    </source>
</evidence>
<dbReference type="KEGG" id="taa:NMY3_03067"/>